<protein>
    <submittedName>
        <fullName evidence="2">Uncharacterized protein</fullName>
    </submittedName>
</protein>
<evidence type="ECO:0000313" key="2">
    <source>
        <dbReference type="EMBL" id="MDT0388279.1"/>
    </source>
</evidence>
<keyword evidence="3" id="KW-1185">Reference proteome</keyword>
<evidence type="ECO:0000313" key="3">
    <source>
        <dbReference type="Proteomes" id="UP001183586"/>
    </source>
</evidence>
<accession>A0ABU2P9G4</accession>
<gene>
    <name evidence="2" type="ORF">RM641_12665</name>
</gene>
<dbReference type="Proteomes" id="UP001183586">
    <property type="component" value="Unassembled WGS sequence"/>
</dbReference>
<proteinExistence type="predicted"/>
<comment type="caution">
    <text evidence="2">The sequence shown here is derived from an EMBL/GenBank/DDBJ whole genome shotgun (WGS) entry which is preliminary data.</text>
</comment>
<feature type="region of interest" description="Disordered" evidence="1">
    <location>
        <begin position="1"/>
        <end position="26"/>
    </location>
</feature>
<name>A0ABU2P9G4_9ACTN</name>
<evidence type="ECO:0000256" key="1">
    <source>
        <dbReference type="SAM" id="MobiDB-lite"/>
    </source>
</evidence>
<reference evidence="3" key="1">
    <citation type="submission" date="2023-07" db="EMBL/GenBank/DDBJ databases">
        <title>30 novel species of actinomycetes from the DSMZ collection.</title>
        <authorList>
            <person name="Nouioui I."/>
        </authorList>
    </citation>
    <scope>NUCLEOTIDE SEQUENCE [LARGE SCALE GENOMIC DNA]</scope>
    <source>
        <strain evidence="3">DSM 41921</strain>
    </source>
</reference>
<organism evidence="2 3">
    <name type="scientific">Streptomyces dubilierae</name>
    <dbReference type="NCBI Taxonomy" id="3075533"/>
    <lineage>
        <taxon>Bacteria</taxon>
        <taxon>Bacillati</taxon>
        <taxon>Actinomycetota</taxon>
        <taxon>Actinomycetes</taxon>
        <taxon>Kitasatosporales</taxon>
        <taxon>Streptomycetaceae</taxon>
        <taxon>Streptomyces</taxon>
    </lineage>
</organism>
<dbReference type="EMBL" id="JAVREU010000004">
    <property type="protein sequence ID" value="MDT0388279.1"/>
    <property type="molecule type" value="Genomic_DNA"/>
</dbReference>
<dbReference type="RefSeq" id="WP_311681343.1">
    <property type="nucleotide sequence ID" value="NZ_JAVREU010000004.1"/>
</dbReference>
<sequence>MSVGFRPTEADNEIIQGHKRPGESTSDVLRRALRALDREKWKAQARADMERIAAAGEDLSDEPDDWGYDEDGRIVDLRGEPDERPSVSVAAPMTAADQAAASTPAESFPAWPPHFMVPSPPSLEKVRSLTAAPTAVADALRANPHITTYFRDALQAVRWLSDLNIAGTPTTLHFTRSGSVAEVQRKTSSAEERSSVRAALQVLQGAGQVVKIVDERSAVSASPARRAGASWKLAHLRTVAARRGSKR</sequence>